<protein>
    <submittedName>
        <fullName evidence="1">Uncharacterized protein</fullName>
    </submittedName>
</protein>
<accession>A0A7L9RTS5</accession>
<proteinExistence type="predicted"/>
<organism evidence="1 2">
    <name type="scientific">Candidatus Bodocaedibacter vickermanii</name>
    <dbReference type="NCBI Taxonomy" id="2741701"/>
    <lineage>
        <taxon>Bacteria</taxon>
        <taxon>Pseudomonadati</taxon>
        <taxon>Pseudomonadota</taxon>
        <taxon>Alphaproteobacteria</taxon>
        <taxon>Holosporales</taxon>
        <taxon>Candidatus Paracaedibacteraceae</taxon>
        <taxon>Candidatus Bodocaedibacter</taxon>
    </lineage>
</organism>
<dbReference type="AlphaFoldDB" id="A0A7L9RTS5"/>
<dbReference type="EMBL" id="CP054719">
    <property type="protein sequence ID" value="QOL20020.1"/>
    <property type="molecule type" value="Genomic_DNA"/>
</dbReference>
<evidence type="ECO:0000313" key="2">
    <source>
        <dbReference type="Proteomes" id="UP000594001"/>
    </source>
</evidence>
<keyword evidence="2" id="KW-1185">Reference proteome</keyword>
<dbReference type="Proteomes" id="UP000594001">
    <property type="component" value="Chromosome"/>
</dbReference>
<gene>
    <name evidence="1" type="ORF">CPBP_00797</name>
</gene>
<sequence>MGIDLTHEEIINHSYLSYFLSAQTYANIYQTYKTITEGENRVYAPEVYNIKLPNVAFYFTTKGQTYNVSSGYRYNNDTLFFPVSVEFGLKESV</sequence>
<dbReference type="RefSeq" id="WP_350331575.1">
    <property type="nucleotide sequence ID" value="NZ_CP054719.1"/>
</dbReference>
<evidence type="ECO:0000313" key="1">
    <source>
        <dbReference type="EMBL" id="QOL20020.1"/>
    </source>
</evidence>
<dbReference type="KEGG" id="pbal:CPBP_00797"/>
<name>A0A7L9RTS5_9PROT</name>
<reference evidence="1 2" key="1">
    <citation type="submission" date="2020-06" db="EMBL/GenBank/DDBJ databases">
        <title>The endosymbiont of the kinetoplastid Bodo saltans is a Paracaedibacter-like alpha-proteobacterium possessing a putative toxin-antitoxin system.</title>
        <authorList>
            <person name="Midha S."/>
            <person name="Rigden D.J."/>
            <person name="Siozios S."/>
            <person name="Hurst G.D.D."/>
            <person name="Jackson A.P."/>
        </authorList>
    </citation>
    <scope>NUCLEOTIDE SEQUENCE [LARGE SCALE GENOMIC DNA]</scope>
    <source>
        <strain evidence="1">Lake Konstanz</strain>
    </source>
</reference>